<dbReference type="AlphaFoldDB" id="A0AAF0QPN4"/>
<dbReference type="SUPFAM" id="SSF101941">
    <property type="entry name" value="NAC domain"/>
    <property type="match status" value="1"/>
</dbReference>
<name>A0AAF0QPN4_SOLVR</name>
<protein>
    <recommendedName>
        <fullName evidence="5">NAC domain-containing protein</fullName>
    </recommendedName>
</protein>
<proteinExistence type="predicted"/>
<gene>
    <name evidence="6" type="ORF">MTR67_017801</name>
</gene>
<dbReference type="Pfam" id="PF02365">
    <property type="entry name" value="NAM"/>
    <property type="match status" value="1"/>
</dbReference>
<dbReference type="Proteomes" id="UP001234989">
    <property type="component" value="Chromosome 4"/>
</dbReference>
<organism evidence="6 7">
    <name type="scientific">Solanum verrucosum</name>
    <dbReference type="NCBI Taxonomy" id="315347"/>
    <lineage>
        <taxon>Eukaryota</taxon>
        <taxon>Viridiplantae</taxon>
        <taxon>Streptophyta</taxon>
        <taxon>Embryophyta</taxon>
        <taxon>Tracheophyta</taxon>
        <taxon>Spermatophyta</taxon>
        <taxon>Magnoliopsida</taxon>
        <taxon>eudicotyledons</taxon>
        <taxon>Gunneridae</taxon>
        <taxon>Pentapetalae</taxon>
        <taxon>asterids</taxon>
        <taxon>lamiids</taxon>
        <taxon>Solanales</taxon>
        <taxon>Solanaceae</taxon>
        <taxon>Solanoideae</taxon>
        <taxon>Solaneae</taxon>
        <taxon>Solanum</taxon>
    </lineage>
</organism>
<keyword evidence="4" id="KW-0539">Nucleus</keyword>
<evidence type="ECO:0000313" key="7">
    <source>
        <dbReference type="Proteomes" id="UP001234989"/>
    </source>
</evidence>
<evidence type="ECO:0000313" key="6">
    <source>
        <dbReference type="EMBL" id="WMV24416.1"/>
    </source>
</evidence>
<feature type="domain" description="NAC" evidence="5">
    <location>
        <begin position="6"/>
        <end position="93"/>
    </location>
</feature>
<evidence type="ECO:0000259" key="5">
    <source>
        <dbReference type="Pfam" id="PF02365"/>
    </source>
</evidence>
<dbReference type="GO" id="GO:0006355">
    <property type="term" value="P:regulation of DNA-templated transcription"/>
    <property type="evidence" value="ECO:0007669"/>
    <property type="project" value="InterPro"/>
</dbReference>
<dbReference type="InterPro" id="IPR003441">
    <property type="entry name" value="NAC-dom"/>
</dbReference>
<evidence type="ECO:0000256" key="4">
    <source>
        <dbReference type="ARBA" id="ARBA00023242"/>
    </source>
</evidence>
<sequence length="154" mass="18309">MEFEEEGYRFHQRDSELFTFILRFIAEKDLCDNGFITECDVYKQEPWVTYGYGRHCGGEDDRDTNIFRYFILPRHEKKKTNDRFCRVMEGGYKDDFREALLGEEIIKVLLENDDPEITCMWNDDYGMINHPINVVENPTMEVDEVEVQIQEAVG</sequence>
<reference evidence="6" key="1">
    <citation type="submission" date="2023-08" db="EMBL/GenBank/DDBJ databases">
        <title>A de novo genome assembly of Solanum verrucosum Schlechtendal, a Mexican diploid species geographically isolated from the other diploid A-genome species in potato relatives.</title>
        <authorList>
            <person name="Hosaka K."/>
        </authorList>
    </citation>
    <scope>NUCLEOTIDE SEQUENCE</scope>
    <source>
        <tissue evidence="6">Young leaves</tissue>
    </source>
</reference>
<dbReference type="Gene3D" id="2.170.150.80">
    <property type="entry name" value="NAC domain"/>
    <property type="match status" value="1"/>
</dbReference>
<evidence type="ECO:0000256" key="3">
    <source>
        <dbReference type="ARBA" id="ARBA00023163"/>
    </source>
</evidence>
<dbReference type="InterPro" id="IPR036093">
    <property type="entry name" value="NAC_dom_sf"/>
</dbReference>
<keyword evidence="1" id="KW-0805">Transcription regulation</keyword>
<evidence type="ECO:0000256" key="1">
    <source>
        <dbReference type="ARBA" id="ARBA00023015"/>
    </source>
</evidence>
<dbReference type="GO" id="GO:0003677">
    <property type="term" value="F:DNA binding"/>
    <property type="evidence" value="ECO:0007669"/>
    <property type="project" value="UniProtKB-KW"/>
</dbReference>
<evidence type="ECO:0000256" key="2">
    <source>
        <dbReference type="ARBA" id="ARBA00023125"/>
    </source>
</evidence>
<keyword evidence="7" id="KW-1185">Reference proteome</keyword>
<accession>A0AAF0QPN4</accession>
<keyword evidence="3" id="KW-0804">Transcription</keyword>
<dbReference type="EMBL" id="CP133615">
    <property type="protein sequence ID" value="WMV24416.1"/>
    <property type="molecule type" value="Genomic_DNA"/>
</dbReference>
<keyword evidence="2" id="KW-0238">DNA-binding</keyword>